<dbReference type="OrthoDB" id="10361584at2759"/>
<gene>
    <name evidence="1" type="ORF">COCCADRAFT_24991</name>
</gene>
<name>W6YH84_COCC2</name>
<dbReference type="Proteomes" id="UP000053841">
    <property type="component" value="Unassembled WGS sequence"/>
</dbReference>
<evidence type="ECO:0000313" key="1">
    <source>
        <dbReference type="EMBL" id="EUC34994.1"/>
    </source>
</evidence>
<accession>W6YH84</accession>
<proteinExistence type="predicted"/>
<dbReference type="AlphaFoldDB" id="W6YH84"/>
<protein>
    <submittedName>
        <fullName evidence="1">Uncharacterized protein</fullName>
    </submittedName>
</protein>
<dbReference type="HOGENOM" id="CLU_144282_0_0_1"/>
<keyword evidence="2" id="KW-1185">Reference proteome</keyword>
<reference evidence="1 2" key="1">
    <citation type="journal article" date="2013" name="PLoS Genet.">
        <title>Comparative genome structure, secondary metabolite, and effector coding capacity across Cochliobolus pathogens.</title>
        <authorList>
            <person name="Condon B.J."/>
            <person name="Leng Y."/>
            <person name="Wu D."/>
            <person name="Bushley K.E."/>
            <person name="Ohm R.A."/>
            <person name="Otillar R."/>
            <person name="Martin J."/>
            <person name="Schackwitz W."/>
            <person name="Grimwood J."/>
            <person name="MohdZainudin N."/>
            <person name="Xue C."/>
            <person name="Wang R."/>
            <person name="Manning V.A."/>
            <person name="Dhillon B."/>
            <person name="Tu Z.J."/>
            <person name="Steffenson B.J."/>
            <person name="Salamov A."/>
            <person name="Sun H."/>
            <person name="Lowry S."/>
            <person name="LaButti K."/>
            <person name="Han J."/>
            <person name="Copeland A."/>
            <person name="Lindquist E."/>
            <person name="Barry K."/>
            <person name="Schmutz J."/>
            <person name="Baker S.E."/>
            <person name="Ciuffetti L.M."/>
            <person name="Grigoriev I.V."/>
            <person name="Zhong S."/>
            <person name="Turgeon B.G."/>
        </authorList>
    </citation>
    <scope>NUCLEOTIDE SEQUENCE [LARGE SCALE GENOMIC DNA]</scope>
    <source>
        <strain evidence="1 2">26-R-13</strain>
    </source>
</reference>
<organism evidence="1 2">
    <name type="scientific">Cochliobolus carbonum (strain 26-R-13)</name>
    <name type="common">Maize leaf spot fungus</name>
    <name type="synonym">Bipolaris zeicola</name>
    <dbReference type="NCBI Taxonomy" id="930089"/>
    <lineage>
        <taxon>Eukaryota</taxon>
        <taxon>Fungi</taxon>
        <taxon>Dikarya</taxon>
        <taxon>Ascomycota</taxon>
        <taxon>Pezizomycotina</taxon>
        <taxon>Dothideomycetes</taxon>
        <taxon>Pleosporomycetidae</taxon>
        <taxon>Pleosporales</taxon>
        <taxon>Pleosporineae</taxon>
        <taxon>Pleosporaceae</taxon>
        <taxon>Bipolaris</taxon>
    </lineage>
</organism>
<dbReference type="GeneID" id="19145721"/>
<dbReference type="EMBL" id="KI964582">
    <property type="protein sequence ID" value="EUC34994.1"/>
    <property type="molecule type" value="Genomic_DNA"/>
</dbReference>
<dbReference type="KEGG" id="bze:COCCADRAFT_24991"/>
<dbReference type="RefSeq" id="XP_007710690.1">
    <property type="nucleotide sequence ID" value="XM_007712500.1"/>
</dbReference>
<sequence length="142" mass="15222">MTSGTYGSTGAVLMPSLPRAHQCHISTGAYHDLLMAESFHSVVVQAHLAGVGGGVKGASKSEAIGSTRFPGIFARAIPEPVAEILQDREASLDTPHDYCRIILEPLSALSNTPQHPRRSHRSSDWTSSADRIFSFSCALYTV</sequence>
<evidence type="ECO:0000313" key="2">
    <source>
        <dbReference type="Proteomes" id="UP000053841"/>
    </source>
</evidence>